<evidence type="ECO:0000313" key="1">
    <source>
        <dbReference type="EMBL" id="RNA29042.1"/>
    </source>
</evidence>
<proteinExistence type="predicted"/>
<protein>
    <submittedName>
        <fullName evidence="1">Uncharacterized protein</fullName>
    </submittedName>
</protein>
<dbReference type="AlphaFoldDB" id="A0A3M7RZY2"/>
<accession>A0A3M7RZY2</accession>
<dbReference type="Proteomes" id="UP000276133">
    <property type="component" value="Unassembled WGS sequence"/>
</dbReference>
<comment type="caution">
    <text evidence="1">The sequence shown here is derived from an EMBL/GenBank/DDBJ whole genome shotgun (WGS) entry which is preliminary data.</text>
</comment>
<keyword evidence="2" id="KW-1185">Reference proteome</keyword>
<evidence type="ECO:0000313" key="2">
    <source>
        <dbReference type="Proteomes" id="UP000276133"/>
    </source>
</evidence>
<reference evidence="1 2" key="1">
    <citation type="journal article" date="2018" name="Sci. Rep.">
        <title>Genomic signatures of local adaptation to the degree of environmental predictability in rotifers.</title>
        <authorList>
            <person name="Franch-Gras L."/>
            <person name="Hahn C."/>
            <person name="Garcia-Roger E.M."/>
            <person name="Carmona M.J."/>
            <person name="Serra M."/>
            <person name="Gomez A."/>
        </authorList>
    </citation>
    <scope>NUCLEOTIDE SEQUENCE [LARGE SCALE GENOMIC DNA]</scope>
    <source>
        <strain evidence="1">HYR1</strain>
    </source>
</reference>
<name>A0A3M7RZY2_BRAPC</name>
<organism evidence="1 2">
    <name type="scientific">Brachionus plicatilis</name>
    <name type="common">Marine rotifer</name>
    <name type="synonym">Brachionus muelleri</name>
    <dbReference type="NCBI Taxonomy" id="10195"/>
    <lineage>
        <taxon>Eukaryota</taxon>
        <taxon>Metazoa</taxon>
        <taxon>Spiralia</taxon>
        <taxon>Gnathifera</taxon>
        <taxon>Rotifera</taxon>
        <taxon>Eurotatoria</taxon>
        <taxon>Monogononta</taxon>
        <taxon>Pseudotrocha</taxon>
        <taxon>Ploima</taxon>
        <taxon>Brachionidae</taxon>
        <taxon>Brachionus</taxon>
    </lineage>
</organism>
<gene>
    <name evidence="1" type="ORF">BpHYR1_031242</name>
</gene>
<dbReference type="EMBL" id="REGN01002291">
    <property type="protein sequence ID" value="RNA29042.1"/>
    <property type="molecule type" value="Genomic_DNA"/>
</dbReference>
<sequence length="143" mass="16639">MKREAIVRNEPLMTKKNKNLPLSNNCLTLGLFETGLSTRPNELIKSRPLSFEYVRFRSKLKKSAHTHTHTQSHYLQSIRSEWTRLILTERFEASAARENAMKEWAAEPCCCSRGGWCAWWRRCASAGLKQTLSQLFLVYLLTY</sequence>